<evidence type="ECO:0000313" key="3">
    <source>
        <dbReference type="Proteomes" id="UP000812966"/>
    </source>
</evidence>
<comment type="caution">
    <text evidence="2">The sequence shown here is derived from an EMBL/GenBank/DDBJ whole genome shotgun (WGS) entry which is preliminary data.</text>
</comment>
<feature type="chain" id="PRO_5035453419" evidence="1">
    <location>
        <begin position="20"/>
        <end position="356"/>
    </location>
</feature>
<dbReference type="AlphaFoldDB" id="A0A8K0JM87"/>
<accession>A0A8K0JM87</accession>
<dbReference type="Proteomes" id="UP000812966">
    <property type="component" value="Unassembled WGS sequence"/>
</dbReference>
<keyword evidence="1" id="KW-0732">Signal</keyword>
<sequence>MHLSQAVLAVVLAASSVQAAAINPRDLAERDPLFSSILSWKGNYEQDWNSLYFLAGKQNVYDLCCSIKPKTVTQYQHQTVTDSSIVKATATVEATEVQHAQKTITEHVPVTSVVATEHAVETAYVTASPDYHHKRTFNWLWNDFFQKLYAKDAALTEIKCAALGYKVPVKTVNIPVTETVKEFKTQTVATQTKTGTKTEYATVTTKVTEIVPVTETKKSTVTVTIQPTTAAAPTQTPIKDSYPVCSGSTGSGVSWAHYAGVSYSLDSFYSFGCDSMQTCTNECKDSWSKHGKDCAGIQWNPLSKQCSLKGEASTAAKFNFDFNFSSSVFLIKNKDCQSNSLWAPSKGNDCCCNYKA</sequence>
<organism evidence="2 3">
    <name type="scientific">Filobasidium floriforme</name>
    <dbReference type="NCBI Taxonomy" id="5210"/>
    <lineage>
        <taxon>Eukaryota</taxon>
        <taxon>Fungi</taxon>
        <taxon>Dikarya</taxon>
        <taxon>Basidiomycota</taxon>
        <taxon>Agaricomycotina</taxon>
        <taxon>Tremellomycetes</taxon>
        <taxon>Filobasidiales</taxon>
        <taxon>Filobasidiaceae</taxon>
        <taxon>Filobasidium</taxon>
    </lineage>
</organism>
<evidence type="ECO:0000256" key="1">
    <source>
        <dbReference type="SAM" id="SignalP"/>
    </source>
</evidence>
<protein>
    <submittedName>
        <fullName evidence="2">Uncharacterized protein</fullName>
    </submittedName>
</protein>
<name>A0A8K0JM87_9TREE</name>
<dbReference type="EMBL" id="JABELV010000142">
    <property type="protein sequence ID" value="KAG7529639.1"/>
    <property type="molecule type" value="Genomic_DNA"/>
</dbReference>
<feature type="signal peptide" evidence="1">
    <location>
        <begin position="1"/>
        <end position="19"/>
    </location>
</feature>
<proteinExistence type="predicted"/>
<evidence type="ECO:0000313" key="2">
    <source>
        <dbReference type="EMBL" id="KAG7529639.1"/>
    </source>
</evidence>
<gene>
    <name evidence="2" type="ORF">FFLO_05517</name>
</gene>
<reference evidence="2" key="1">
    <citation type="submission" date="2020-04" db="EMBL/GenBank/DDBJ databases">
        <title>Analysis of mating type loci in Filobasidium floriforme.</title>
        <authorList>
            <person name="Nowrousian M."/>
        </authorList>
    </citation>
    <scope>NUCLEOTIDE SEQUENCE</scope>
    <source>
        <strain evidence="2">CBS 6242</strain>
    </source>
</reference>
<keyword evidence="3" id="KW-1185">Reference proteome</keyword>